<dbReference type="EMBL" id="FZNT01000004">
    <property type="protein sequence ID" value="SNR50500.1"/>
    <property type="molecule type" value="Genomic_DNA"/>
</dbReference>
<dbReference type="RefSeq" id="WP_141119691.1">
    <property type="nucleotide sequence ID" value="NZ_FZNT01000004.1"/>
</dbReference>
<evidence type="ECO:0008006" key="3">
    <source>
        <dbReference type="Google" id="ProtNLM"/>
    </source>
</evidence>
<dbReference type="Proteomes" id="UP000198384">
    <property type="component" value="Unassembled WGS sequence"/>
</dbReference>
<reference evidence="1 2" key="1">
    <citation type="submission" date="2017-06" db="EMBL/GenBank/DDBJ databases">
        <authorList>
            <person name="Kim H.J."/>
            <person name="Triplett B.A."/>
        </authorList>
    </citation>
    <scope>NUCLEOTIDE SEQUENCE [LARGE SCALE GENOMIC DNA]</scope>
    <source>
        <strain evidence="1 2">DSM 29150</strain>
    </source>
</reference>
<dbReference type="AlphaFoldDB" id="A0A238WVF1"/>
<evidence type="ECO:0000313" key="2">
    <source>
        <dbReference type="Proteomes" id="UP000198384"/>
    </source>
</evidence>
<dbReference type="InterPro" id="IPR046525">
    <property type="entry name" value="DUF6702"/>
</dbReference>
<organism evidence="1 2">
    <name type="scientific">Lutibacter agarilyticus</name>
    <dbReference type="NCBI Taxonomy" id="1109740"/>
    <lineage>
        <taxon>Bacteria</taxon>
        <taxon>Pseudomonadati</taxon>
        <taxon>Bacteroidota</taxon>
        <taxon>Flavobacteriia</taxon>
        <taxon>Flavobacteriales</taxon>
        <taxon>Flavobacteriaceae</taxon>
        <taxon>Lutibacter</taxon>
    </lineage>
</organism>
<dbReference type="OrthoDB" id="5735516at2"/>
<dbReference type="Pfam" id="PF20420">
    <property type="entry name" value="DUF6702"/>
    <property type="match status" value="1"/>
</dbReference>
<protein>
    <recommendedName>
        <fullName evidence="3">Peptidase E</fullName>
    </recommendedName>
</protein>
<accession>A0A238WVF1</accession>
<keyword evidence="2" id="KW-1185">Reference proteome</keyword>
<sequence>MKLLKYLSVVILVPLFAFTLHKYYLSLCEIEYVEEQQSIQIILGIFIDDLEVVLNKEHQLKLNLGTENEAKDTDAYYESYLNSHFKVIVNNKLSTYHYIGKEYDDDIVRFYLEIQGVEQLRSIKIFNNCLTKEFEDQQNIIKIKVNKLHKTFYLDKKNANCLLKI</sequence>
<gene>
    <name evidence="1" type="ORF">SAMN06265371_10478</name>
</gene>
<proteinExistence type="predicted"/>
<evidence type="ECO:0000313" key="1">
    <source>
        <dbReference type="EMBL" id="SNR50500.1"/>
    </source>
</evidence>
<name>A0A238WVF1_9FLAO</name>